<keyword evidence="1" id="KW-0677">Repeat</keyword>
<reference evidence="5" key="3">
    <citation type="submission" date="2015-04" db="UniProtKB">
        <authorList>
            <consortium name="EnsemblPlants"/>
        </authorList>
    </citation>
    <scope>IDENTIFICATION</scope>
    <source>
        <strain evidence="5">cv. Jemalong A17</strain>
    </source>
</reference>
<dbReference type="NCBIfam" id="TIGR00756">
    <property type="entry name" value="PPR"/>
    <property type="match status" value="2"/>
</dbReference>
<dbReference type="PANTHER" id="PTHR47926:SF446">
    <property type="entry name" value="PENTACOTRIPEPTIDE-REPEAT REGION OF PRORP DOMAIN-CONTAINING PROTEIN"/>
    <property type="match status" value="1"/>
</dbReference>
<feature type="repeat" description="PPR" evidence="2">
    <location>
        <begin position="62"/>
        <end position="96"/>
    </location>
</feature>
<dbReference type="InterPro" id="IPR002885">
    <property type="entry name" value="PPR_rpt"/>
</dbReference>
<evidence type="ECO:0000256" key="3">
    <source>
        <dbReference type="SAM" id="Phobius"/>
    </source>
</evidence>
<dbReference type="EnsemblPlants" id="KEH39329">
    <property type="protein sequence ID" value="KEH39329"/>
    <property type="gene ID" value="MTR_2g094423"/>
</dbReference>
<evidence type="ECO:0000313" key="4">
    <source>
        <dbReference type="EMBL" id="KEH39329.1"/>
    </source>
</evidence>
<name>A0A072VBE3_MEDTR</name>
<dbReference type="Proteomes" id="UP000002051">
    <property type="component" value="Chromosome 2"/>
</dbReference>
<dbReference type="FunFam" id="1.25.40.10:FF:000031">
    <property type="entry name" value="Pentatricopeptide repeat-containing protein mitochondrial"/>
    <property type="match status" value="1"/>
</dbReference>
<dbReference type="PROSITE" id="PS51375">
    <property type="entry name" value="PPR"/>
    <property type="match status" value="1"/>
</dbReference>
<reference evidence="4 6" key="2">
    <citation type="journal article" date="2014" name="BMC Genomics">
        <title>An improved genome release (version Mt4.0) for the model legume Medicago truncatula.</title>
        <authorList>
            <person name="Tang H."/>
            <person name="Krishnakumar V."/>
            <person name="Bidwell S."/>
            <person name="Rosen B."/>
            <person name="Chan A."/>
            <person name="Zhou S."/>
            <person name="Gentzbittel L."/>
            <person name="Childs K.L."/>
            <person name="Yandell M."/>
            <person name="Gundlach H."/>
            <person name="Mayer K.F."/>
            <person name="Schwartz D.C."/>
            <person name="Town C.D."/>
        </authorList>
    </citation>
    <scope>GENOME REANNOTATION</scope>
    <source>
        <strain evidence="4">A17</strain>
        <strain evidence="5 6">cv. Jemalong A17</strain>
    </source>
</reference>
<dbReference type="InterPro" id="IPR046960">
    <property type="entry name" value="PPR_At4g14850-like_plant"/>
</dbReference>
<evidence type="ECO:0000313" key="5">
    <source>
        <dbReference type="EnsemblPlants" id="KEH39329"/>
    </source>
</evidence>
<feature type="transmembrane region" description="Helical" evidence="3">
    <location>
        <begin position="65"/>
        <end position="86"/>
    </location>
</feature>
<accession>A0A072VBE3</accession>
<dbReference type="Pfam" id="PF01535">
    <property type="entry name" value="PPR"/>
    <property type="match status" value="1"/>
</dbReference>
<keyword evidence="3" id="KW-0472">Membrane</keyword>
<protein>
    <submittedName>
        <fullName evidence="4">PPR containing plant-like protein</fullName>
    </submittedName>
</protein>
<organism evidence="4 6">
    <name type="scientific">Medicago truncatula</name>
    <name type="common">Barrel medic</name>
    <name type="synonym">Medicago tribuloides</name>
    <dbReference type="NCBI Taxonomy" id="3880"/>
    <lineage>
        <taxon>Eukaryota</taxon>
        <taxon>Viridiplantae</taxon>
        <taxon>Streptophyta</taxon>
        <taxon>Embryophyta</taxon>
        <taxon>Tracheophyta</taxon>
        <taxon>Spermatophyta</taxon>
        <taxon>Magnoliopsida</taxon>
        <taxon>eudicotyledons</taxon>
        <taxon>Gunneridae</taxon>
        <taxon>Pentapetalae</taxon>
        <taxon>rosids</taxon>
        <taxon>fabids</taxon>
        <taxon>Fabales</taxon>
        <taxon>Fabaceae</taxon>
        <taxon>Papilionoideae</taxon>
        <taxon>50 kb inversion clade</taxon>
        <taxon>NPAAA clade</taxon>
        <taxon>Hologalegina</taxon>
        <taxon>IRL clade</taxon>
        <taxon>Trifolieae</taxon>
        <taxon>Medicago</taxon>
    </lineage>
</organism>
<keyword evidence="3" id="KW-1133">Transmembrane helix</keyword>
<keyword evidence="3" id="KW-0812">Transmembrane</keyword>
<dbReference type="Gene3D" id="1.25.40.10">
    <property type="entry name" value="Tetratricopeptide repeat domain"/>
    <property type="match status" value="1"/>
</dbReference>
<sequence length="215" mass="24832">MTRYHQCASLGALELGNWTKGLMNYEEFLSDPVLGTYLIDFYEKCGSMEEALGVYKMMKEKDRMVFNAVISGLAMYGQVGAAFGVFGQMGKFGIPPNEHTFVGLLCGCTHAGLVDDGRCYFKHESHVVPRKKYEDYERENPYEGRWRPKRGFADADHFRGLMDSMVHCHVIWMPYEHRRDVAPFHDVCWYSGWIISHVGCIPTWLKSHRLYTYTS</sequence>
<proteinExistence type="predicted"/>
<dbReference type="PANTHER" id="PTHR47926">
    <property type="entry name" value="PENTATRICOPEPTIDE REPEAT-CONTAINING PROTEIN"/>
    <property type="match status" value="1"/>
</dbReference>
<dbReference type="AlphaFoldDB" id="A0A072VBE3"/>
<dbReference type="GO" id="GO:0009451">
    <property type="term" value="P:RNA modification"/>
    <property type="evidence" value="ECO:0007669"/>
    <property type="project" value="InterPro"/>
</dbReference>
<reference evidence="4 6" key="1">
    <citation type="journal article" date="2011" name="Nature">
        <title>The Medicago genome provides insight into the evolution of rhizobial symbioses.</title>
        <authorList>
            <person name="Young N.D."/>
            <person name="Debelle F."/>
            <person name="Oldroyd G.E."/>
            <person name="Geurts R."/>
            <person name="Cannon S.B."/>
            <person name="Udvardi M.K."/>
            <person name="Benedito V.A."/>
            <person name="Mayer K.F."/>
            <person name="Gouzy J."/>
            <person name="Schoof H."/>
            <person name="Van de Peer Y."/>
            <person name="Proost S."/>
            <person name="Cook D.R."/>
            <person name="Meyers B.C."/>
            <person name="Spannagl M."/>
            <person name="Cheung F."/>
            <person name="De Mita S."/>
            <person name="Krishnakumar V."/>
            <person name="Gundlach H."/>
            <person name="Zhou S."/>
            <person name="Mudge J."/>
            <person name="Bharti A.K."/>
            <person name="Murray J.D."/>
            <person name="Naoumkina M.A."/>
            <person name="Rosen B."/>
            <person name="Silverstein K.A."/>
            <person name="Tang H."/>
            <person name="Rombauts S."/>
            <person name="Zhao P.X."/>
            <person name="Zhou P."/>
            <person name="Barbe V."/>
            <person name="Bardou P."/>
            <person name="Bechner M."/>
            <person name="Bellec A."/>
            <person name="Berger A."/>
            <person name="Berges H."/>
            <person name="Bidwell S."/>
            <person name="Bisseling T."/>
            <person name="Choisne N."/>
            <person name="Couloux A."/>
            <person name="Denny R."/>
            <person name="Deshpande S."/>
            <person name="Dai X."/>
            <person name="Doyle J.J."/>
            <person name="Dudez A.M."/>
            <person name="Farmer A.D."/>
            <person name="Fouteau S."/>
            <person name="Franken C."/>
            <person name="Gibelin C."/>
            <person name="Gish J."/>
            <person name="Goldstein S."/>
            <person name="Gonzalez A.J."/>
            <person name="Green P.J."/>
            <person name="Hallab A."/>
            <person name="Hartog M."/>
            <person name="Hua A."/>
            <person name="Humphray S.J."/>
            <person name="Jeong D.H."/>
            <person name="Jing Y."/>
            <person name="Jocker A."/>
            <person name="Kenton S.M."/>
            <person name="Kim D.J."/>
            <person name="Klee K."/>
            <person name="Lai H."/>
            <person name="Lang C."/>
            <person name="Lin S."/>
            <person name="Macmil S.L."/>
            <person name="Magdelenat G."/>
            <person name="Matthews L."/>
            <person name="McCorrison J."/>
            <person name="Monaghan E.L."/>
            <person name="Mun J.H."/>
            <person name="Najar F.Z."/>
            <person name="Nicholson C."/>
            <person name="Noirot C."/>
            <person name="O'Bleness M."/>
            <person name="Paule C.R."/>
            <person name="Poulain J."/>
            <person name="Prion F."/>
            <person name="Qin B."/>
            <person name="Qu C."/>
            <person name="Retzel E.F."/>
            <person name="Riddle C."/>
            <person name="Sallet E."/>
            <person name="Samain S."/>
            <person name="Samson N."/>
            <person name="Sanders I."/>
            <person name="Saurat O."/>
            <person name="Scarpelli C."/>
            <person name="Schiex T."/>
            <person name="Segurens B."/>
            <person name="Severin A.J."/>
            <person name="Sherrier D.J."/>
            <person name="Shi R."/>
            <person name="Sims S."/>
            <person name="Singer S.R."/>
            <person name="Sinharoy S."/>
            <person name="Sterck L."/>
            <person name="Viollet A."/>
            <person name="Wang B.B."/>
            <person name="Wang K."/>
            <person name="Wang M."/>
            <person name="Wang X."/>
            <person name="Warfsmann J."/>
            <person name="Weissenbach J."/>
            <person name="White D.D."/>
            <person name="White J.D."/>
            <person name="Wiley G.B."/>
            <person name="Wincker P."/>
            <person name="Xing Y."/>
            <person name="Yang L."/>
            <person name="Yao Z."/>
            <person name="Ying F."/>
            <person name="Zhai J."/>
            <person name="Zhou L."/>
            <person name="Zuber A."/>
            <person name="Denarie J."/>
            <person name="Dixon R.A."/>
            <person name="May G.D."/>
            <person name="Schwartz D.C."/>
            <person name="Rogers J."/>
            <person name="Quetier F."/>
            <person name="Town C.D."/>
            <person name="Roe B.A."/>
        </authorList>
    </citation>
    <scope>NUCLEOTIDE SEQUENCE [LARGE SCALE GENOMIC DNA]</scope>
    <source>
        <strain evidence="4">A17</strain>
        <strain evidence="5 6">cv. Jemalong A17</strain>
    </source>
</reference>
<keyword evidence="6" id="KW-1185">Reference proteome</keyword>
<dbReference type="HOGENOM" id="CLU_1284975_0_0_1"/>
<evidence type="ECO:0000256" key="1">
    <source>
        <dbReference type="ARBA" id="ARBA00022737"/>
    </source>
</evidence>
<gene>
    <name evidence="4" type="ordered locus">MTR_2g094423</name>
</gene>
<dbReference type="InterPro" id="IPR011990">
    <property type="entry name" value="TPR-like_helical_dom_sf"/>
</dbReference>
<dbReference type="EMBL" id="CM001218">
    <property type="protein sequence ID" value="KEH39329.1"/>
    <property type="molecule type" value="Genomic_DNA"/>
</dbReference>
<dbReference type="Pfam" id="PF13041">
    <property type="entry name" value="PPR_2"/>
    <property type="match status" value="1"/>
</dbReference>
<dbReference type="GO" id="GO:0003723">
    <property type="term" value="F:RNA binding"/>
    <property type="evidence" value="ECO:0007669"/>
    <property type="project" value="InterPro"/>
</dbReference>
<evidence type="ECO:0000256" key="2">
    <source>
        <dbReference type="PROSITE-ProRule" id="PRU00708"/>
    </source>
</evidence>
<evidence type="ECO:0000313" key="6">
    <source>
        <dbReference type="Proteomes" id="UP000002051"/>
    </source>
</evidence>